<dbReference type="GO" id="GO:0032259">
    <property type="term" value="P:methylation"/>
    <property type="evidence" value="ECO:0007669"/>
    <property type="project" value="UniProtKB-KW"/>
</dbReference>
<evidence type="ECO:0000313" key="3">
    <source>
        <dbReference type="Proteomes" id="UP001569428"/>
    </source>
</evidence>
<name>A0ABV4P1A1_9GAMM</name>
<organism evidence="2 3">
    <name type="scientific">Microbulbifer epialgicus</name>
    <dbReference type="NCBI Taxonomy" id="393907"/>
    <lineage>
        <taxon>Bacteria</taxon>
        <taxon>Pseudomonadati</taxon>
        <taxon>Pseudomonadota</taxon>
        <taxon>Gammaproteobacteria</taxon>
        <taxon>Cellvibrionales</taxon>
        <taxon>Microbulbiferaceae</taxon>
        <taxon>Microbulbifer</taxon>
    </lineage>
</organism>
<accession>A0ABV4P1A1</accession>
<evidence type="ECO:0000259" key="1">
    <source>
        <dbReference type="Pfam" id="PF13649"/>
    </source>
</evidence>
<protein>
    <submittedName>
        <fullName evidence="2">Class I SAM-dependent methyltransferase</fullName>
        <ecNumber evidence="2">2.1.1.-</ecNumber>
    </submittedName>
</protein>
<reference evidence="2 3" key="1">
    <citation type="submission" date="2024-08" db="EMBL/GenBank/DDBJ databases">
        <authorList>
            <person name="Ishaq N."/>
        </authorList>
    </citation>
    <scope>NUCLEOTIDE SEQUENCE [LARGE SCALE GENOMIC DNA]</scope>
    <source>
        <strain evidence="2 3">DSM 18651</strain>
    </source>
</reference>
<dbReference type="PANTHER" id="PTHR43591:SF24">
    <property type="entry name" value="2-METHOXY-6-POLYPRENYL-1,4-BENZOQUINOL METHYLASE, MITOCHONDRIAL"/>
    <property type="match status" value="1"/>
</dbReference>
<dbReference type="EMBL" id="JBGMEK010000033">
    <property type="protein sequence ID" value="MFA0812120.1"/>
    <property type="molecule type" value="Genomic_DNA"/>
</dbReference>
<dbReference type="InterPro" id="IPR029063">
    <property type="entry name" value="SAM-dependent_MTases_sf"/>
</dbReference>
<dbReference type="InterPro" id="IPR041698">
    <property type="entry name" value="Methyltransf_25"/>
</dbReference>
<dbReference type="EC" id="2.1.1.-" evidence="2"/>
<keyword evidence="3" id="KW-1185">Reference proteome</keyword>
<dbReference type="Gene3D" id="3.40.50.150">
    <property type="entry name" value="Vaccinia Virus protein VP39"/>
    <property type="match status" value="1"/>
</dbReference>
<feature type="domain" description="Methyltransferase" evidence="1">
    <location>
        <begin position="119"/>
        <end position="217"/>
    </location>
</feature>
<dbReference type="PANTHER" id="PTHR43591">
    <property type="entry name" value="METHYLTRANSFERASE"/>
    <property type="match status" value="1"/>
</dbReference>
<dbReference type="Proteomes" id="UP001569428">
    <property type="component" value="Unassembled WGS sequence"/>
</dbReference>
<gene>
    <name evidence="2" type="ORF">ACCI49_14485</name>
</gene>
<sequence>MRQNRRFVALNLDEDIVGHPTLLFSLSEEAQAFVSEIVDDTFSIRLSLDMEPDGRHRASLHGPPDLAELFASLNLQARCDIVADGYNVRVLDALDMDTVSAGTTEKIVEGLELQNGAKVLDLMCGAGEISQALRRFAAQNAMEIELSMCDAHRSQLERADSETHECAADITVGDARALPYTKESFDAVVLKMGLHEVPQADQSLVVQEIYRVLKPGGRFVIWELLPGTGEIQDAFTDIVHKSNMLARCESQAFDRYFPRGDQLLWLLKSAGFKNIEPLLQTEFSYSTLARLKDELAGDHSKLAILNNFTRERVSQKLRDEVHWQDSGDNITIGVPNCIFRADKPM</sequence>
<keyword evidence="2" id="KW-0489">Methyltransferase</keyword>
<dbReference type="CDD" id="cd02440">
    <property type="entry name" value="AdoMet_MTases"/>
    <property type="match status" value="1"/>
</dbReference>
<dbReference type="SUPFAM" id="SSF53335">
    <property type="entry name" value="S-adenosyl-L-methionine-dependent methyltransferases"/>
    <property type="match status" value="1"/>
</dbReference>
<dbReference type="Pfam" id="PF13649">
    <property type="entry name" value="Methyltransf_25"/>
    <property type="match status" value="1"/>
</dbReference>
<evidence type="ECO:0000313" key="2">
    <source>
        <dbReference type="EMBL" id="MFA0812120.1"/>
    </source>
</evidence>
<keyword evidence="2" id="KW-0808">Transferase</keyword>
<comment type="caution">
    <text evidence="2">The sequence shown here is derived from an EMBL/GenBank/DDBJ whole genome shotgun (WGS) entry which is preliminary data.</text>
</comment>
<proteinExistence type="predicted"/>
<dbReference type="RefSeq" id="WP_371839745.1">
    <property type="nucleotide sequence ID" value="NZ_JBGMEK010000033.1"/>
</dbReference>
<dbReference type="GO" id="GO:0008168">
    <property type="term" value="F:methyltransferase activity"/>
    <property type="evidence" value="ECO:0007669"/>
    <property type="project" value="UniProtKB-KW"/>
</dbReference>